<name>A0A9W6JTU5_9HYPH</name>
<dbReference type="RefSeq" id="WP_271201909.1">
    <property type="nucleotide sequence ID" value="NZ_BSFL01000003.1"/>
</dbReference>
<organism evidence="1 2">
    <name type="scientific">Methylopila turkensis</name>
    <dbReference type="NCBI Taxonomy" id="1437816"/>
    <lineage>
        <taxon>Bacteria</taxon>
        <taxon>Pseudomonadati</taxon>
        <taxon>Pseudomonadota</taxon>
        <taxon>Alphaproteobacteria</taxon>
        <taxon>Hyphomicrobiales</taxon>
        <taxon>Methylopilaceae</taxon>
        <taxon>Methylopila</taxon>
    </lineage>
</organism>
<evidence type="ECO:0000313" key="2">
    <source>
        <dbReference type="Proteomes" id="UP001143309"/>
    </source>
</evidence>
<sequence length="366" mass="40005">MLNVRQYFGGSNAPAAEPPAAPVEKPAAARPRAYNAVVGQLYARIDELRAKAQDGALSAADLDAFEHQVALFVSKFSSYATINTKMKEDYDRLTLEAMSRRSVPDAIAFDYASAASDPAVRQAAIDAFREHGAIVLKSAIGHDHVASISTALLDLLQSNAADIARMEFIDRELYSIDGQGTAVKGYRAKADYPKTLISQRTGLDRGLVDIFNIDFMMPDVGKALSDAVRSPLVFDVLKGSFETVEFENLNIYYNNGVTDTRGFHVDAYTPKAKIFLYLTDVEIEDGPYCVALGSHKNLPLLKHNRRAHGMAPFKETDVIYTPSEGATAFRGLKGDVIISCQHASHRGYPQQAGHVRMMGVQSVRIG</sequence>
<protein>
    <recommendedName>
        <fullName evidence="3">Phytanoyl-CoA dioxygenase</fullName>
    </recommendedName>
</protein>
<proteinExistence type="predicted"/>
<evidence type="ECO:0000313" key="1">
    <source>
        <dbReference type="EMBL" id="GLK81458.1"/>
    </source>
</evidence>
<dbReference type="AlphaFoldDB" id="A0A9W6JTU5"/>
<comment type="caution">
    <text evidence="1">The sequence shown here is derived from an EMBL/GenBank/DDBJ whole genome shotgun (WGS) entry which is preliminary data.</text>
</comment>
<evidence type="ECO:0008006" key="3">
    <source>
        <dbReference type="Google" id="ProtNLM"/>
    </source>
</evidence>
<reference evidence="1" key="1">
    <citation type="journal article" date="2014" name="Int. J. Syst. Evol. Microbiol.">
        <title>Complete genome sequence of Corynebacterium casei LMG S-19264T (=DSM 44701T), isolated from a smear-ripened cheese.</title>
        <authorList>
            <consortium name="US DOE Joint Genome Institute (JGI-PGF)"/>
            <person name="Walter F."/>
            <person name="Albersmeier A."/>
            <person name="Kalinowski J."/>
            <person name="Ruckert C."/>
        </authorList>
    </citation>
    <scope>NUCLEOTIDE SEQUENCE</scope>
    <source>
        <strain evidence="1">VKM B-2748</strain>
    </source>
</reference>
<gene>
    <name evidence="1" type="ORF">GCM10008174_31990</name>
</gene>
<accession>A0A9W6JTU5</accession>
<reference evidence="1" key="2">
    <citation type="submission" date="2023-01" db="EMBL/GenBank/DDBJ databases">
        <authorList>
            <person name="Sun Q."/>
            <person name="Evtushenko L."/>
        </authorList>
    </citation>
    <scope>NUCLEOTIDE SEQUENCE</scope>
    <source>
        <strain evidence="1">VKM B-2748</strain>
    </source>
</reference>
<dbReference type="SUPFAM" id="SSF51197">
    <property type="entry name" value="Clavaminate synthase-like"/>
    <property type="match status" value="1"/>
</dbReference>
<dbReference type="Gene3D" id="2.60.120.620">
    <property type="entry name" value="q2cbj1_9rhob like domain"/>
    <property type="match status" value="1"/>
</dbReference>
<dbReference type="EMBL" id="BSFL01000003">
    <property type="protein sequence ID" value="GLK81458.1"/>
    <property type="molecule type" value="Genomic_DNA"/>
</dbReference>
<dbReference type="Proteomes" id="UP001143309">
    <property type="component" value="Unassembled WGS sequence"/>
</dbReference>
<keyword evidence="2" id="KW-1185">Reference proteome</keyword>